<dbReference type="VEuPathDB" id="FungiDB:H257_14902"/>
<dbReference type="InterPro" id="IPR003439">
    <property type="entry name" value="ABC_transporter-like_ATP-bd"/>
</dbReference>
<dbReference type="InterPro" id="IPR036640">
    <property type="entry name" value="ABC1_TM_sf"/>
</dbReference>
<keyword evidence="4 10" id="KW-0812">Transmembrane</keyword>
<feature type="transmembrane region" description="Helical" evidence="10">
    <location>
        <begin position="156"/>
        <end position="176"/>
    </location>
</feature>
<dbReference type="InterPro" id="IPR003593">
    <property type="entry name" value="AAA+_ATPase"/>
</dbReference>
<dbReference type="GO" id="GO:0016887">
    <property type="term" value="F:ATP hydrolysis activity"/>
    <property type="evidence" value="ECO:0007669"/>
    <property type="project" value="InterPro"/>
</dbReference>
<feature type="transmembrane region" description="Helical" evidence="10">
    <location>
        <begin position="262"/>
        <end position="284"/>
    </location>
</feature>
<dbReference type="SMART" id="SM00382">
    <property type="entry name" value="AAA"/>
    <property type="match status" value="2"/>
</dbReference>
<comment type="similarity">
    <text evidence="2">Belongs to the ABC transporter superfamily. ABCC family. Conjugate transporter (TC 3.A.1.208) subfamily.</text>
</comment>
<evidence type="ECO:0008006" key="15">
    <source>
        <dbReference type="Google" id="ProtNLM"/>
    </source>
</evidence>
<dbReference type="FunFam" id="1.20.1560.10:FF:000013">
    <property type="entry name" value="ABC transporter C family member 2"/>
    <property type="match status" value="1"/>
</dbReference>
<dbReference type="InterPro" id="IPR011527">
    <property type="entry name" value="ABC1_TM_dom"/>
</dbReference>
<feature type="transmembrane region" description="Helical" evidence="10">
    <location>
        <begin position="898"/>
        <end position="922"/>
    </location>
</feature>
<feature type="transmembrane region" description="Helical" evidence="10">
    <location>
        <begin position="122"/>
        <end position="144"/>
    </location>
</feature>
<dbReference type="GO" id="GO:0005524">
    <property type="term" value="F:ATP binding"/>
    <property type="evidence" value="ECO:0007669"/>
    <property type="project" value="UniProtKB-KW"/>
</dbReference>
<protein>
    <recommendedName>
        <fullName evidence="15">Multidrug resistance-associated protein 1</fullName>
    </recommendedName>
</protein>
<dbReference type="CDD" id="cd18580">
    <property type="entry name" value="ABC_6TM_ABCC_D2"/>
    <property type="match status" value="1"/>
</dbReference>
<dbReference type="GO" id="GO:0005774">
    <property type="term" value="C:vacuolar membrane"/>
    <property type="evidence" value="ECO:0007669"/>
    <property type="project" value="UniProtKB-SubCell"/>
</dbReference>
<feature type="transmembrane region" description="Helical" evidence="10">
    <location>
        <begin position="988"/>
        <end position="1011"/>
    </location>
</feature>
<name>A0A397F0X2_APHAT</name>
<dbReference type="Pfam" id="PF00005">
    <property type="entry name" value="ABC_tran"/>
    <property type="match status" value="2"/>
</dbReference>
<evidence type="ECO:0000256" key="9">
    <source>
        <dbReference type="ARBA" id="ARBA00023136"/>
    </source>
</evidence>
<dbReference type="Pfam" id="PF00664">
    <property type="entry name" value="ABC_membrane"/>
    <property type="match status" value="2"/>
</dbReference>
<evidence type="ECO:0000313" key="14">
    <source>
        <dbReference type="Proteomes" id="UP000266196"/>
    </source>
</evidence>
<keyword evidence="8 10" id="KW-1133">Transmembrane helix</keyword>
<dbReference type="Proteomes" id="UP000266196">
    <property type="component" value="Unassembled WGS sequence"/>
</dbReference>
<feature type="domain" description="ABC transporter" evidence="11">
    <location>
        <begin position="438"/>
        <end position="661"/>
    </location>
</feature>
<dbReference type="SUPFAM" id="SSF52540">
    <property type="entry name" value="P-loop containing nucleoside triphosphate hydrolases"/>
    <property type="match status" value="2"/>
</dbReference>
<feature type="transmembrane region" description="Helical" evidence="10">
    <location>
        <begin position="219"/>
        <end position="242"/>
    </location>
</feature>
<keyword evidence="3" id="KW-0813">Transport</keyword>
<feature type="domain" description="ABC transporter" evidence="11">
    <location>
        <begin position="1079"/>
        <end position="1313"/>
    </location>
</feature>
<dbReference type="Gene3D" id="1.20.1560.10">
    <property type="entry name" value="ABC transporter type 1, transmembrane domain"/>
    <property type="match status" value="2"/>
</dbReference>
<evidence type="ECO:0000256" key="7">
    <source>
        <dbReference type="ARBA" id="ARBA00022840"/>
    </source>
</evidence>
<gene>
    <name evidence="13" type="ORF">DYB31_008671</name>
</gene>
<feature type="transmembrane region" description="Helical" evidence="10">
    <location>
        <begin position="182"/>
        <end position="199"/>
    </location>
</feature>
<dbReference type="InterPro" id="IPR027417">
    <property type="entry name" value="P-loop_NTPase"/>
</dbReference>
<dbReference type="PROSITE" id="PS00211">
    <property type="entry name" value="ABC_TRANSPORTER_1"/>
    <property type="match status" value="1"/>
</dbReference>
<keyword evidence="9 10" id="KW-0472">Membrane</keyword>
<keyword evidence="5" id="KW-0677">Repeat</keyword>
<evidence type="ECO:0000259" key="11">
    <source>
        <dbReference type="PROSITE" id="PS50893"/>
    </source>
</evidence>
<dbReference type="PROSITE" id="PS50929">
    <property type="entry name" value="ABC_TM1F"/>
    <property type="match status" value="2"/>
</dbReference>
<keyword evidence="7" id="KW-0067">ATP-binding</keyword>
<dbReference type="CDD" id="cd18579">
    <property type="entry name" value="ABC_6TM_ABCC_D1"/>
    <property type="match status" value="1"/>
</dbReference>
<feature type="non-terminal residue" evidence="13">
    <location>
        <position position="1"/>
    </location>
</feature>
<evidence type="ECO:0000256" key="3">
    <source>
        <dbReference type="ARBA" id="ARBA00022448"/>
    </source>
</evidence>
<evidence type="ECO:0000313" key="13">
    <source>
        <dbReference type="EMBL" id="RHZ04756.1"/>
    </source>
</evidence>
<reference evidence="13 14" key="1">
    <citation type="submission" date="2018-08" db="EMBL/GenBank/DDBJ databases">
        <title>Aphanomyces genome sequencing and annotation.</title>
        <authorList>
            <person name="Minardi D."/>
            <person name="Oidtmann B."/>
            <person name="Van Der Giezen M."/>
            <person name="Studholme D.J."/>
        </authorList>
    </citation>
    <scope>NUCLEOTIDE SEQUENCE [LARGE SCALE GENOMIC DNA]</scope>
    <source>
        <strain evidence="13 14">197901</strain>
    </source>
</reference>
<evidence type="ECO:0000256" key="6">
    <source>
        <dbReference type="ARBA" id="ARBA00022741"/>
    </source>
</evidence>
<evidence type="ECO:0000256" key="2">
    <source>
        <dbReference type="ARBA" id="ARBA00009726"/>
    </source>
</evidence>
<dbReference type="Gene3D" id="3.40.50.300">
    <property type="entry name" value="P-loop containing nucleotide triphosphate hydrolases"/>
    <property type="match status" value="2"/>
</dbReference>
<dbReference type="PROSITE" id="PS50893">
    <property type="entry name" value="ABC_TRANSPORTER_2"/>
    <property type="match status" value="2"/>
</dbReference>
<keyword evidence="6" id="KW-0547">Nucleotide-binding</keyword>
<dbReference type="CDD" id="cd03250">
    <property type="entry name" value="ABCC_MRP_domain1"/>
    <property type="match status" value="1"/>
</dbReference>
<feature type="transmembrane region" description="Helical" evidence="10">
    <location>
        <begin position="805"/>
        <end position="829"/>
    </location>
</feature>
<proteinExistence type="inferred from homology"/>
<comment type="subcellular location">
    <subcellularLocation>
        <location evidence="1">Vacuole membrane</location>
        <topology evidence="1">Multi-pass membrane protein</topology>
    </subcellularLocation>
</comment>
<dbReference type="EMBL" id="QUTE01013351">
    <property type="protein sequence ID" value="RHZ04756.1"/>
    <property type="molecule type" value="Genomic_DNA"/>
</dbReference>
<dbReference type="PANTHER" id="PTHR24223">
    <property type="entry name" value="ATP-BINDING CASSETTE SUB-FAMILY C"/>
    <property type="match status" value="1"/>
</dbReference>
<evidence type="ECO:0000256" key="5">
    <source>
        <dbReference type="ARBA" id="ARBA00022737"/>
    </source>
</evidence>
<evidence type="ECO:0000256" key="4">
    <source>
        <dbReference type="ARBA" id="ARBA00022692"/>
    </source>
</evidence>
<dbReference type="InterPro" id="IPR050173">
    <property type="entry name" value="ABC_transporter_C-like"/>
</dbReference>
<feature type="domain" description="ABC transmembrane type-1" evidence="12">
    <location>
        <begin position="805"/>
        <end position="1045"/>
    </location>
</feature>
<dbReference type="PANTHER" id="PTHR24223:SF443">
    <property type="entry name" value="MULTIDRUG-RESISTANCE LIKE PROTEIN 1, ISOFORM I"/>
    <property type="match status" value="1"/>
</dbReference>
<feature type="domain" description="ABC transmembrane type-1" evidence="12">
    <location>
        <begin position="123"/>
        <end position="403"/>
    </location>
</feature>
<feature type="transmembrane region" description="Helical" evidence="10">
    <location>
        <begin position="342"/>
        <end position="367"/>
    </location>
</feature>
<feature type="transmembrane region" description="Helical" evidence="10">
    <location>
        <begin position="387"/>
        <end position="408"/>
    </location>
</feature>
<comment type="caution">
    <text evidence="13">The sequence shown here is derived from an EMBL/GenBank/DDBJ whole genome shotgun (WGS) entry which is preliminary data.</text>
</comment>
<dbReference type="FunFam" id="3.40.50.300:FF:000997">
    <property type="entry name" value="Multidrug resistance-associated protein 1"/>
    <property type="match status" value="1"/>
</dbReference>
<accession>A0A397F0X2</accession>
<dbReference type="InterPro" id="IPR044746">
    <property type="entry name" value="ABCC_6TM_D1"/>
</dbReference>
<organism evidence="13 14">
    <name type="scientific">Aphanomyces astaci</name>
    <name type="common">Crayfish plague agent</name>
    <dbReference type="NCBI Taxonomy" id="112090"/>
    <lineage>
        <taxon>Eukaryota</taxon>
        <taxon>Sar</taxon>
        <taxon>Stramenopiles</taxon>
        <taxon>Oomycota</taxon>
        <taxon>Saprolegniomycetes</taxon>
        <taxon>Saprolegniales</taxon>
        <taxon>Verrucalvaceae</taxon>
        <taxon>Aphanomyces</taxon>
    </lineage>
</organism>
<evidence type="ECO:0000256" key="10">
    <source>
        <dbReference type="SAM" id="Phobius"/>
    </source>
</evidence>
<dbReference type="CDD" id="cd03244">
    <property type="entry name" value="ABCC_MRP_domain2"/>
    <property type="match status" value="1"/>
</dbReference>
<feature type="transmembrane region" description="Helical" evidence="10">
    <location>
        <begin position="1018"/>
        <end position="1041"/>
    </location>
</feature>
<evidence type="ECO:0000256" key="8">
    <source>
        <dbReference type="ARBA" id="ARBA00022989"/>
    </source>
</evidence>
<evidence type="ECO:0000259" key="12">
    <source>
        <dbReference type="PROSITE" id="PS50929"/>
    </source>
</evidence>
<evidence type="ECO:0000256" key="1">
    <source>
        <dbReference type="ARBA" id="ARBA00004128"/>
    </source>
</evidence>
<dbReference type="InterPro" id="IPR017871">
    <property type="entry name" value="ABC_transporter-like_CS"/>
</dbReference>
<sequence>YPRLNELLKDHTHDCIDTSFSNLMATIKESAYHGLQSPPVDADVKAADGHPREAAGLFSASTFGWCNALIALGNTRQLAPTDIWGLEDSNRVGPLLDRYLHVYETKNKGLLKALFSIYKWKLVAIAIMQAISTGCTLFGPAYVLPQVILSAATQDWTRGVLLVVALYAVQMLSSFLAVHMNFLNAVIGIQFTACLRSMLFEKAMKLSAKSRKTKTAGDIANLFSVDVLNVMALSTNLNMAWIVPIEVGVTLYLIQRQVGWAIWIGFLALFVILLITGGVGAFAGKAQRLILSSKDDRMKVINELFGAIQIVKFNAWEDKLAQKVADLRAKELDALWFLMKTILVLITSINTTPVLITVVVFATYSIWMGQLLTVSIVFTTLALFTNLQVAFIAMPMVLVSTIQALVSVRRIDDVLAMEEVHLDNILHPRFPMDCDLAIQISNGSFGWEKESPLFKNLQWSVRRGEFVVVHGAVGSGKSSLCSILLGEMDKYDGAVVVAGRVAYFGQQSWIQNASIRHNIVFGRPYDRVRYRHVLDACGLLNDVAGFPAKDRTEIGLKGVNLSGGQKARVSLARACYADADVYILDAPLAAVDAIVANEIFTKCFQTLLKHKTIVLVTHNPDIVASTAIDRSFLLQDGHLIDTTPKNHVRNRVADELSSSVAPLRGRLGIGTDDDNLDVVVVRRPHNLLVTPSAQSPYVFEHADPLSVFTPMGADEAPHGHEEGGALTVDEERAVGRVSKAVVWSYIQAIGGWPSVVIMLLATAATEAIRLNADMWLTGWTNQSNSAAALRTADAEKADSNYNLTVYSALVLATCAATVVQFGVVLGFGLRASRVLFERMLAGLIAAPMRFFDTNPIGRILNRCGDDVFQCDIAIPMSFAPILASTATVLARLGLSLAAVQWMGLLLPPLVYIYVKLGAYFILPLRELNRIKKVTMSPLLTLVSEGVDGAVVIRAFGLNYQRRFYRLHDVAIEDFSAAAFALASLNQWFALRVACVSNSLVFALLFGCVVMSKSISPGILGLVISYGFTIPGSLAQLVNMWAGLETALIAPERLHEYATLPSEGLRHVGDVPNWPSNGQLSYDQVSYRYKENDPLVLRNVSFQVQGGEKIGIVGRTGAGKSSLMMSLFRMNDVAAGAISIDGVDIATVGLHQLRSSLAIIPQNPVLFKGSLRNYLDPFDDFTDDQLWGVLQKVHLTDRIVVSDAKLEQDVDENGENFSVGERQMLCMSRALLHNAKIVVLDEATAAIDHATDQVLQKVIREEFKHSTVLTIAHRLDTVLDYNRIFVLEQGELVQCDTPAALAALGSGIFFDMITEGGYADRLLLTNPTK</sequence>
<dbReference type="SUPFAM" id="SSF90123">
    <property type="entry name" value="ABC transporter transmembrane region"/>
    <property type="match status" value="2"/>
</dbReference>
<feature type="transmembrane region" description="Helical" evidence="10">
    <location>
        <begin position="742"/>
        <end position="764"/>
    </location>
</feature>
<dbReference type="FunFam" id="3.40.50.300:FF:000610">
    <property type="entry name" value="Multidrug resistance-associated ABC transporter"/>
    <property type="match status" value="1"/>
</dbReference>
<dbReference type="GO" id="GO:0140359">
    <property type="term" value="F:ABC-type transporter activity"/>
    <property type="evidence" value="ECO:0007669"/>
    <property type="project" value="InterPro"/>
</dbReference>
<dbReference type="InterPro" id="IPR044726">
    <property type="entry name" value="ABCC_6TM_D2"/>
</dbReference>